<dbReference type="OrthoDB" id="2390522at2759"/>
<comment type="caution">
    <text evidence="1">The sequence shown here is derived from an EMBL/GenBank/DDBJ whole genome shotgun (WGS) entry which is preliminary data.</text>
</comment>
<feature type="non-terminal residue" evidence="1">
    <location>
        <position position="1"/>
    </location>
</feature>
<evidence type="ECO:0000313" key="2">
    <source>
        <dbReference type="Proteomes" id="UP000789405"/>
    </source>
</evidence>
<organism evidence="1 2">
    <name type="scientific">Dentiscutata erythropus</name>
    <dbReference type="NCBI Taxonomy" id="1348616"/>
    <lineage>
        <taxon>Eukaryota</taxon>
        <taxon>Fungi</taxon>
        <taxon>Fungi incertae sedis</taxon>
        <taxon>Mucoromycota</taxon>
        <taxon>Glomeromycotina</taxon>
        <taxon>Glomeromycetes</taxon>
        <taxon>Diversisporales</taxon>
        <taxon>Gigasporaceae</taxon>
        <taxon>Dentiscutata</taxon>
    </lineage>
</organism>
<dbReference type="Proteomes" id="UP000789405">
    <property type="component" value="Unassembled WGS sequence"/>
</dbReference>
<dbReference type="AlphaFoldDB" id="A0A9N9P291"/>
<evidence type="ECO:0000313" key="1">
    <source>
        <dbReference type="EMBL" id="CAG8785397.1"/>
    </source>
</evidence>
<sequence>LHLNSQGQVIDLELATKNFSYAENTLRDLWNRDPLFGKLVATCYIDKNINSFR</sequence>
<keyword evidence="2" id="KW-1185">Reference proteome</keyword>
<protein>
    <submittedName>
        <fullName evidence="1">20460_t:CDS:1</fullName>
    </submittedName>
</protein>
<gene>
    <name evidence="1" type="ORF">DERYTH_LOCUS20291</name>
</gene>
<name>A0A9N9P291_9GLOM</name>
<accession>A0A9N9P291</accession>
<dbReference type="EMBL" id="CAJVPY010023663">
    <property type="protein sequence ID" value="CAG8785397.1"/>
    <property type="molecule type" value="Genomic_DNA"/>
</dbReference>
<proteinExistence type="predicted"/>
<reference evidence="1" key="1">
    <citation type="submission" date="2021-06" db="EMBL/GenBank/DDBJ databases">
        <authorList>
            <person name="Kallberg Y."/>
            <person name="Tangrot J."/>
            <person name="Rosling A."/>
        </authorList>
    </citation>
    <scope>NUCLEOTIDE SEQUENCE</scope>
    <source>
        <strain evidence="1">MA453B</strain>
    </source>
</reference>